<dbReference type="PANTHER" id="PTHR42100">
    <property type="entry name" value="OXIDOREDUCTASE 178 KDA SUBUNIT, PUTATIVE (AFU_ORTHOLOGUE AFUA_8G04320)-RELATED"/>
    <property type="match status" value="1"/>
</dbReference>
<comment type="caution">
    <text evidence="1">The sequence shown here is derived from an EMBL/GenBank/DDBJ whole genome shotgun (WGS) entry which is preliminary data.</text>
</comment>
<dbReference type="AlphaFoldDB" id="A0A4S4LVM1"/>
<dbReference type="GO" id="GO:0005739">
    <property type="term" value="C:mitochondrion"/>
    <property type="evidence" value="ECO:0007669"/>
    <property type="project" value="InterPro"/>
</dbReference>
<dbReference type="EMBL" id="SGPL01000151">
    <property type="protein sequence ID" value="THH16579.1"/>
    <property type="molecule type" value="Genomic_DNA"/>
</dbReference>
<dbReference type="PANTHER" id="PTHR42100:SF1">
    <property type="entry name" value="OXIDOREDUCTASE 178 KDA SUBUNIT, PUTATIVE (AFU_ORTHOLOGUE AFUA_8G04320)-RELATED"/>
    <property type="match status" value="1"/>
</dbReference>
<evidence type="ECO:0000313" key="1">
    <source>
        <dbReference type="EMBL" id="THH16579.1"/>
    </source>
</evidence>
<name>A0A4S4LVM1_9AGAM</name>
<accession>A0A4S4LVM1</accession>
<gene>
    <name evidence="1" type="ORF">EW146_g4084</name>
</gene>
<dbReference type="Proteomes" id="UP000310158">
    <property type="component" value="Unassembled WGS sequence"/>
</dbReference>
<organism evidence="1 2">
    <name type="scientific">Bondarzewia mesenterica</name>
    <dbReference type="NCBI Taxonomy" id="1095465"/>
    <lineage>
        <taxon>Eukaryota</taxon>
        <taxon>Fungi</taxon>
        <taxon>Dikarya</taxon>
        <taxon>Basidiomycota</taxon>
        <taxon>Agaricomycotina</taxon>
        <taxon>Agaricomycetes</taxon>
        <taxon>Russulales</taxon>
        <taxon>Bondarzewiaceae</taxon>
        <taxon>Bondarzewia</taxon>
    </lineage>
</organism>
<proteinExistence type="predicted"/>
<reference evidence="1 2" key="1">
    <citation type="submission" date="2019-02" db="EMBL/GenBank/DDBJ databases">
        <title>Genome sequencing of the rare red list fungi Bondarzewia mesenterica.</title>
        <authorList>
            <person name="Buettner E."/>
            <person name="Kellner H."/>
        </authorList>
    </citation>
    <scope>NUCLEOTIDE SEQUENCE [LARGE SCALE GENOMIC DNA]</scope>
    <source>
        <strain evidence="1 2">DSM 108281</strain>
    </source>
</reference>
<protein>
    <submittedName>
        <fullName evidence="1">Uncharacterized protein</fullName>
    </submittedName>
</protein>
<sequence>MSLARAALAAARPKPLSTTVLQRRLASSSSHEEHHIEEHHADSAEYYPKEGRFHSRGWTYAILAALAAAAFYKYAPAPGEDNYITRYIQHYTSPKDLWATLNNKHLDQSQIASEARLLTESARRAPIHRYRFPQSFESASPYLIPVGTNIDVAGLEVKGDKGL</sequence>
<dbReference type="OrthoDB" id="2120038at2759"/>
<keyword evidence="2" id="KW-1185">Reference proteome</keyword>
<evidence type="ECO:0000313" key="2">
    <source>
        <dbReference type="Proteomes" id="UP000310158"/>
    </source>
</evidence>
<dbReference type="InterPro" id="IPR034444">
    <property type="entry name" value="Nuo17.8"/>
</dbReference>